<evidence type="ECO:0000256" key="1">
    <source>
        <dbReference type="SAM" id="Phobius"/>
    </source>
</evidence>
<dbReference type="KEGG" id="bmur:ABE28_009180"/>
<protein>
    <submittedName>
        <fullName evidence="2">Uncharacterized protein</fullName>
    </submittedName>
</protein>
<dbReference type="EMBL" id="CP017080">
    <property type="protein sequence ID" value="AOH54523.1"/>
    <property type="molecule type" value="Genomic_DNA"/>
</dbReference>
<dbReference type="OrthoDB" id="2935858at2"/>
<dbReference type="AlphaFoldDB" id="A0A1B3XMU3"/>
<feature type="transmembrane region" description="Helical" evidence="1">
    <location>
        <begin position="20"/>
        <end position="41"/>
    </location>
</feature>
<keyword evidence="3" id="KW-1185">Reference proteome</keyword>
<dbReference type="Proteomes" id="UP000077926">
    <property type="component" value="Chromosome"/>
</dbReference>
<evidence type="ECO:0000313" key="3">
    <source>
        <dbReference type="Proteomes" id="UP000077926"/>
    </source>
</evidence>
<keyword evidence="1" id="KW-0472">Membrane</keyword>
<keyword evidence="1" id="KW-1133">Transmembrane helix</keyword>
<keyword evidence="1" id="KW-0812">Transmembrane</keyword>
<dbReference type="RefSeq" id="WP_064465774.1">
    <property type="nucleotide sequence ID" value="NZ_CP017080.1"/>
</dbReference>
<name>A0A1B3XMU3_9BACI</name>
<evidence type="ECO:0000313" key="2">
    <source>
        <dbReference type="EMBL" id="AOH54523.1"/>
    </source>
</evidence>
<accession>A0A1B3XMU3</accession>
<gene>
    <name evidence="2" type="ORF">ABE28_009180</name>
</gene>
<sequence>MEKINWTPLKSDFDNIITFPFIRLLISLAIVYVVVFIVLIKIRLPKQLANYIATAALLAVLYYSFTHGYLPGT</sequence>
<proteinExistence type="predicted"/>
<feature type="transmembrane region" description="Helical" evidence="1">
    <location>
        <begin position="48"/>
        <end position="65"/>
    </location>
</feature>
<reference evidence="2 3" key="1">
    <citation type="submission" date="2016-08" db="EMBL/GenBank/DDBJ databases">
        <title>Complete genome sequence of Bacillus muralis G25-68, a strain with toxicity to nematodes.</title>
        <authorList>
            <person name="Zheng Z."/>
        </authorList>
    </citation>
    <scope>NUCLEOTIDE SEQUENCE [LARGE SCALE GENOMIC DNA]</scope>
    <source>
        <strain evidence="2 3">G25-68</strain>
    </source>
</reference>
<organism evidence="2 3">
    <name type="scientific">Peribacillus muralis</name>
    <dbReference type="NCBI Taxonomy" id="264697"/>
    <lineage>
        <taxon>Bacteria</taxon>
        <taxon>Bacillati</taxon>
        <taxon>Bacillota</taxon>
        <taxon>Bacilli</taxon>
        <taxon>Bacillales</taxon>
        <taxon>Bacillaceae</taxon>
        <taxon>Peribacillus</taxon>
    </lineage>
</organism>